<evidence type="ECO:0000313" key="1">
    <source>
        <dbReference type="EMBL" id="TFU22908.1"/>
    </source>
</evidence>
<sequence length="199" mass="21987">MVYHYKREQPPVVDPEELYDDDLIPDATSAPVPTIYPVFAPVEELLMGLLKPAFEPQGVNVHTEHYEGLGLPLIIARSTRANATNGIYPDDNRFIRSVKVSVSAIAIGLEAEKQAAYLIEAAQHVILGAWQDQVVVPGCGHIAGVRAFVDPVRVSDFQTATNIVQYPSLPKEAVRYEQNFSLLIRPDKDTKNPYLIPGP</sequence>
<dbReference type="EMBL" id="SPQC01000012">
    <property type="protein sequence ID" value="TFU22908.1"/>
    <property type="molecule type" value="Genomic_DNA"/>
</dbReference>
<dbReference type="RefSeq" id="WP_135011950.1">
    <property type="nucleotide sequence ID" value="NZ_JADGLK010000012.1"/>
</dbReference>
<gene>
    <name evidence="1" type="ORF">E4U03_04645</name>
</gene>
<protein>
    <submittedName>
        <fullName evidence="1">Uncharacterized protein</fullName>
    </submittedName>
</protein>
<comment type="caution">
    <text evidence="1">The sequence shown here is derived from an EMBL/GenBank/DDBJ whole genome shotgun (WGS) entry which is preliminary data.</text>
</comment>
<proteinExistence type="predicted"/>
<reference evidence="1 2" key="1">
    <citation type="submission" date="2019-03" db="EMBL/GenBank/DDBJ databases">
        <title>Diversity of the mouse oral microbiome.</title>
        <authorList>
            <person name="Joseph S."/>
            <person name="Aduse-Opoku J."/>
            <person name="Curtis M."/>
            <person name="Wade W."/>
            <person name="Hashim A."/>
        </authorList>
    </citation>
    <scope>NUCLEOTIDE SEQUENCE [LARGE SCALE GENOMIC DNA]</scope>
    <source>
        <strain evidence="2">irhom_31</strain>
    </source>
</reference>
<organism evidence="1 2">
    <name type="scientific">Rothia nasimurium</name>
    <dbReference type="NCBI Taxonomy" id="85336"/>
    <lineage>
        <taxon>Bacteria</taxon>
        <taxon>Bacillati</taxon>
        <taxon>Actinomycetota</taxon>
        <taxon>Actinomycetes</taxon>
        <taxon>Micrococcales</taxon>
        <taxon>Micrococcaceae</taxon>
        <taxon>Rothia</taxon>
    </lineage>
</organism>
<evidence type="ECO:0000313" key="2">
    <source>
        <dbReference type="Proteomes" id="UP000297951"/>
    </source>
</evidence>
<accession>A0A4Y9F610</accession>
<dbReference type="AlphaFoldDB" id="A0A4Y9F610"/>
<dbReference type="Proteomes" id="UP000297951">
    <property type="component" value="Unassembled WGS sequence"/>
</dbReference>
<dbReference type="OrthoDB" id="5145269at2"/>
<name>A0A4Y9F610_9MICC</name>